<dbReference type="GO" id="GO:0097272">
    <property type="term" value="P:ammonium homeostasis"/>
    <property type="evidence" value="ECO:0007669"/>
    <property type="project" value="TreeGrafter"/>
</dbReference>
<keyword evidence="4 8" id="KW-0812">Transmembrane</keyword>
<dbReference type="HOGENOM" id="CLU_000445_33_1_3"/>
<dbReference type="InterPro" id="IPR029020">
    <property type="entry name" value="Ammonium/urea_transptr"/>
</dbReference>
<evidence type="ECO:0000256" key="4">
    <source>
        <dbReference type="ARBA" id="ARBA00022692"/>
    </source>
</evidence>
<dbReference type="eggNOG" id="COG0004">
    <property type="taxonomic scope" value="Bacteria"/>
</dbReference>
<keyword evidence="3 8" id="KW-0813">Transport</keyword>
<evidence type="ECO:0000313" key="10">
    <source>
        <dbReference type="EMBL" id="ABB49326.1"/>
    </source>
</evidence>
<dbReference type="RefSeq" id="WP_011375828.1">
    <property type="nucleotide sequence ID" value="NC_007577.1"/>
</dbReference>
<feature type="transmembrane region" description="Helical" evidence="8">
    <location>
        <begin position="427"/>
        <end position="452"/>
    </location>
</feature>
<dbReference type="GO" id="GO:0005886">
    <property type="term" value="C:plasma membrane"/>
    <property type="evidence" value="ECO:0007669"/>
    <property type="project" value="UniProtKB-SubCell"/>
</dbReference>
<dbReference type="PANTHER" id="PTHR11730:SF89">
    <property type="entry name" value="AMMONIUM TRANSPORTER SLL0108-RELATED"/>
    <property type="match status" value="1"/>
</dbReference>
<dbReference type="PROSITE" id="PS01219">
    <property type="entry name" value="AMMONIUM_TRANSP"/>
    <property type="match status" value="1"/>
</dbReference>
<feature type="transmembrane region" description="Helical" evidence="8">
    <location>
        <begin position="301"/>
        <end position="325"/>
    </location>
</feature>
<feature type="transmembrane region" description="Helical" evidence="8">
    <location>
        <begin position="73"/>
        <end position="94"/>
    </location>
</feature>
<comment type="subcellular location">
    <subcellularLocation>
        <location evidence="8">Cell membrane</location>
        <topology evidence="8">Multi-pass membrane protein</topology>
    </subcellularLocation>
    <subcellularLocation>
        <location evidence="1">Membrane</location>
        <topology evidence="1">Multi-pass membrane protein</topology>
    </subcellularLocation>
</comment>
<dbReference type="InterPro" id="IPR024041">
    <property type="entry name" value="NH4_transpt_AmtB-like_dom"/>
</dbReference>
<dbReference type="GO" id="GO:0008519">
    <property type="term" value="F:ammonium channel activity"/>
    <property type="evidence" value="ECO:0007669"/>
    <property type="project" value="InterPro"/>
</dbReference>
<feature type="transmembrane region" description="Helical" evidence="8">
    <location>
        <begin position="40"/>
        <end position="61"/>
    </location>
</feature>
<keyword evidence="6 8" id="KW-0472">Membrane</keyword>
<organism evidence="10 11">
    <name type="scientific">Prochlorococcus marinus (strain MIT 9312)</name>
    <dbReference type="NCBI Taxonomy" id="74546"/>
    <lineage>
        <taxon>Bacteria</taxon>
        <taxon>Bacillati</taxon>
        <taxon>Cyanobacteriota</taxon>
        <taxon>Cyanophyceae</taxon>
        <taxon>Synechococcales</taxon>
        <taxon>Prochlorococcaceae</taxon>
        <taxon>Prochlorococcus</taxon>
    </lineage>
</organism>
<evidence type="ECO:0000256" key="2">
    <source>
        <dbReference type="ARBA" id="ARBA00005887"/>
    </source>
</evidence>
<evidence type="ECO:0000256" key="5">
    <source>
        <dbReference type="ARBA" id="ARBA00022989"/>
    </source>
</evidence>
<feature type="transmembrane region" description="Helical" evidence="8">
    <location>
        <begin position="272"/>
        <end position="289"/>
    </location>
</feature>
<feature type="transmembrane region" description="Helical" evidence="8">
    <location>
        <begin position="355"/>
        <end position="376"/>
    </location>
</feature>
<dbReference type="AlphaFoldDB" id="Q31CR9"/>
<dbReference type="Gene3D" id="1.10.3430.10">
    <property type="entry name" value="Ammonium transporter AmtB like domains"/>
    <property type="match status" value="1"/>
</dbReference>
<evidence type="ECO:0000259" key="9">
    <source>
        <dbReference type="Pfam" id="PF00909"/>
    </source>
</evidence>
<dbReference type="InterPro" id="IPR001905">
    <property type="entry name" value="Ammonium_transpt"/>
</dbReference>
<protein>
    <recommendedName>
        <fullName evidence="8">Ammonium transporter</fullName>
    </recommendedName>
</protein>
<dbReference type="PANTHER" id="PTHR11730">
    <property type="entry name" value="AMMONIUM TRANSPORTER"/>
    <property type="match status" value="1"/>
</dbReference>
<dbReference type="PRINTS" id="PR00342">
    <property type="entry name" value="RHESUSRHD"/>
</dbReference>
<gene>
    <name evidence="10" type="ordered locus">PMT9312_0265</name>
</gene>
<evidence type="ECO:0000256" key="6">
    <source>
        <dbReference type="ARBA" id="ARBA00023136"/>
    </source>
</evidence>
<feature type="transmembrane region" description="Helical" evidence="8">
    <location>
        <begin position="388"/>
        <end position="407"/>
    </location>
</feature>
<feature type="transmembrane region" description="Helical" evidence="8">
    <location>
        <begin position="332"/>
        <end position="349"/>
    </location>
</feature>
<proteinExistence type="inferred from homology"/>
<dbReference type="Proteomes" id="UP000002715">
    <property type="component" value="Chromosome"/>
</dbReference>
<feature type="transmembrane region" description="Helical" evidence="8">
    <location>
        <begin position="198"/>
        <end position="216"/>
    </location>
</feature>
<feature type="transmembrane region" description="Helical" evidence="8">
    <location>
        <begin position="228"/>
        <end position="252"/>
    </location>
</feature>
<dbReference type="Pfam" id="PF00909">
    <property type="entry name" value="Ammonium_transp"/>
    <property type="match status" value="1"/>
</dbReference>
<name>Q31CR9_PROM9</name>
<evidence type="ECO:0000256" key="3">
    <source>
        <dbReference type="ARBA" id="ARBA00022448"/>
    </source>
</evidence>
<dbReference type="InterPro" id="IPR018047">
    <property type="entry name" value="Ammonium_transpt_CS"/>
</dbReference>
<dbReference type="STRING" id="74546.PMT9312_0265"/>
<dbReference type="EMBL" id="CP000111">
    <property type="protein sequence ID" value="ABB49326.1"/>
    <property type="molecule type" value="Genomic_DNA"/>
</dbReference>
<keyword evidence="5 8" id="KW-1133">Transmembrane helix</keyword>
<dbReference type="NCBIfam" id="TIGR00836">
    <property type="entry name" value="amt"/>
    <property type="match status" value="1"/>
</dbReference>
<feature type="transmembrane region" description="Helical" evidence="8">
    <location>
        <begin position="171"/>
        <end position="191"/>
    </location>
</feature>
<evidence type="ECO:0000256" key="8">
    <source>
        <dbReference type="RuleBase" id="RU362002"/>
    </source>
</evidence>
<dbReference type="SUPFAM" id="SSF111352">
    <property type="entry name" value="Ammonium transporter"/>
    <property type="match status" value="1"/>
</dbReference>
<evidence type="ECO:0000313" key="11">
    <source>
        <dbReference type="Proteomes" id="UP000002715"/>
    </source>
</evidence>
<comment type="similarity">
    <text evidence="2 8">Belongs to the ammonia transporter channel (TC 1.A.11.2) family.</text>
</comment>
<dbReference type="OrthoDB" id="9814202at2"/>
<keyword evidence="7 8" id="KW-0924">Ammonia transport</keyword>
<dbReference type="KEGG" id="pmi:PMT9312_0265"/>
<accession>Q31CR9</accession>
<evidence type="ECO:0000256" key="1">
    <source>
        <dbReference type="ARBA" id="ARBA00004141"/>
    </source>
</evidence>
<feature type="domain" description="Ammonium transporter AmtB-like" evidence="9">
    <location>
        <begin position="78"/>
        <end position="480"/>
    </location>
</feature>
<sequence length="487" mass="51275">MTTALQTPQRRSRTRLQDASLVNGPMLLLRSIRGFSSNRSMLWLATVPLALFGLGLFNVAAHATELPDLNAAFLANNLWLFVATILVIFMNAGFAMVEAGMCRSKNAVNILAKNLFVFALAVTSYWFIGFGIMYYGKEIIPGILYFNSLFFDPTVTAEMIEGAELVPTVDFLFQAAFAGTAATIVSGLVAERVKFGEFVVFAIVLTAFIYPIAGSWKWNGGWLDQLGFIDFAGSSIVHSVGAWAGLVGAMLLGPRIGKYSDGKPQAMPGHNMAIATLGALVLWIGWYGFNPGSQLAMDQWVPYVAVTTTLAAAAGAIGATIVSTLTSGKPDLTMIINGILAGLVSITAGCGDMTLVGAWFAGLVGGIIVVFSVAALDAAEIDDPVGAFSVHGVCGVWGTIVIGLWGTEMQGSGLGIGLLNGGGIKLLLVQALGAAAYAIWTLVTCWIAWSVIGGLFGGIRVSEEEETQGLDIGEHGMEAYPDFASAK</sequence>
<reference evidence="11" key="1">
    <citation type="submission" date="2005-07" db="EMBL/GenBank/DDBJ databases">
        <title>Complete sequence of Prochlorococcus marinus str. MIT 9312.</title>
        <authorList>
            <consortium name="US DOE Joint Genome Institute"/>
            <person name="Copeland A."/>
            <person name="Lucas S."/>
            <person name="Lapidus A."/>
            <person name="Barry K."/>
            <person name="Detter J.C."/>
            <person name="Glavina T."/>
            <person name="Hammon N."/>
            <person name="Israni S."/>
            <person name="Pitluck S."/>
            <person name="Thiel J."/>
            <person name="Schmutz J."/>
            <person name="Larimer F."/>
            <person name="Land M."/>
            <person name="Kyrpides N."/>
            <person name="Lykidis A."/>
            <person name="Richardson P."/>
        </authorList>
    </citation>
    <scope>NUCLEOTIDE SEQUENCE [LARGE SCALE GENOMIC DNA]</scope>
    <source>
        <strain evidence="11">MIT 9312</strain>
    </source>
</reference>
<evidence type="ECO:0000256" key="7">
    <source>
        <dbReference type="ARBA" id="ARBA00023177"/>
    </source>
</evidence>
<dbReference type="InterPro" id="IPR002229">
    <property type="entry name" value="RhesusRHD"/>
</dbReference>
<feature type="transmembrane region" description="Helical" evidence="8">
    <location>
        <begin position="115"/>
        <end position="136"/>
    </location>
</feature>